<dbReference type="EMBL" id="CP012808">
    <property type="protein sequence ID" value="ALH94731.1"/>
    <property type="molecule type" value="Genomic_DNA"/>
</dbReference>
<dbReference type="AlphaFoldDB" id="A0A0N7GXH5"/>
<dbReference type="PANTHER" id="PTHR38041:SF1">
    <property type="entry name" value="CHORISMATE MUTASE"/>
    <property type="match status" value="1"/>
</dbReference>
<dbReference type="PROSITE" id="PS51168">
    <property type="entry name" value="CHORISMATE_MUT_2"/>
    <property type="match status" value="1"/>
</dbReference>
<feature type="domain" description="Chorismate mutase" evidence="4">
    <location>
        <begin position="3"/>
        <end position="92"/>
    </location>
</feature>
<dbReference type="GO" id="GO:0004106">
    <property type="term" value="F:chorismate mutase activity"/>
    <property type="evidence" value="ECO:0007669"/>
    <property type="project" value="UniProtKB-EC"/>
</dbReference>
<dbReference type="InterPro" id="IPR051331">
    <property type="entry name" value="Chorismate_mutase-related"/>
</dbReference>
<keyword evidence="3" id="KW-0175">Coiled coil</keyword>
<dbReference type="SUPFAM" id="SSF48600">
    <property type="entry name" value="Chorismate mutase II"/>
    <property type="match status" value="1"/>
</dbReference>
<evidence type="ECO:0000313" key="6">
    <source>
        <dbReference type="Proteomes" id="UP000064939"/>
    </source>
</evidence>
<dbReference type="Proteomes" id="UP000064939">
    <property type="component" value="Chromosome"/>
</dbReference>
<dbReference type="SMART" id="SM00830">
    <property type="entry name" value="CM_2"/>
    <property type="match status" value="1"/>
</dbReference>
<dbReference type="OrthoDB" id="3233357at2"/>
<dbReference type="PANTHER" id="PTHR38041">
    <property type="entry name" value="CHORISMATE MUTASE"/>
    <property type="match status" value="1"/>
</dbReference>
<evidence type="ECO:0000259" key="4">
    <source>
        <dbReference type="PROSITE" id="PS51168"/>
    </source>
</evidence>
<keyword evidence="6" id="KW-1185">Reference proteome</keyword>
<proteinExistence type="predicted"/>
<reference evidence="5 6" key="1">
    <citation type="journal article" date="2015" name="Int. J. Syst. Evol. Microbiol.">
        <title>Acinetobacter equi sp. nov. isolated from horse faeces.</title>
        <authorList>
            <person name="Poppel M.T."/>
            <person name="Skiebe E."/>
            <person name="Laue M."/>
            <person name="Bergmann H."/>
            <person name="Ebersberger I."/>
            <person name="Garn T."/>
            <person name="Fruth A."/>
            <person name="Baumgardt S."/>
            <person name="Busse H.J."/>
            <person name="Wilharm G."/>
        </authorList>
    </citation>
    <scope>NUCLEOTIDE SEQUENCE [LARGE SCALE GENOMIC DNA]</scope>
    <source>
        <strain evidence="5 6">114</strain>
    </source>
</reference>
<dbReference type="InterPro" id="IPR036263">
    <property type="entry name" value="Chorismate_II_sf"/>
</dbReference>
<evidence type="ECO:0000256" key="1">
    <source>
        <dbReference type="ARBA" id="ARBA00012404"/>
    </source>
</evidence>
<dbReference type="InterPro" id="IPR002701">
    <property type="entry name" value="CM_II_prokaryot"/>
</dbReference>
<accession>A0A0N7GXH5</accession>
<organism evidence="5 6">
    <name type="scientific">Acinetobacter equi</name>
    <dbReference type="NCBI Taxonomy" id="1324350"/>
    <lineage>
        <taxon>Bacteria</taxon>
        <taxon>Pseudomonadati</taxon>
        <taxon>Pseudomonadota</taxon>
        <taxon>Gammaproteobacteria</taxon>
        <taxon>Moraxellales</taxon>
        <taxon>Moraxellaceae</taxon>
        <taxon>Acinetobacter</taxon>
    </lineage>
</organism>
<evidence type="ECO:0000256" key="3">
    <source>
        <dbReference type="SAM" id="Coils"/>
    </source>
</evidence>
<keyword evidence="2" id="KW-0413">Isomerase</keyword>
<evidence type="ECO:0000313" key="5">
    <source>
        <dbReference type="EMBL" id="ALH94731.1"/>
    </source>
</evidence>
<dbReference type="Gene3D" id="1.20.59.10">
    <property type="entry name" value="Chorismate mutase"/>
    <property type="match status" value="1"/>
</dbReference>
<dbReference type="GO" id="GO:0009697">
    <property type="term" value="P:salicylic acid biosynthetic process"/>
    <property type="evidence" value="ECO:0007669"/>
    <property type="project" value="TreeGrafter"/>
</dbReference>
<feature type="coiled-coil region" evidence="3">
    <location>
        <begin position="2"/>
        <end position="29"/>
    </location>
</feature>
<gene>
    <name evidence="5" type="ORF">AOY20_03820</name>
</gene>
<dbReference type="STRING" id="1324350.AOY20_03820"/>
<dbReference type="InterPro" id="IPR036979">
    <property type="entry name" value="CM_dom_sf"/>
</dbReference>
<name>A0A0N7GXH5_9GAMM</name>
<dbReference type="KEGG" id="aei:AOY20_03820"/>
<dbReference type="RefSeq" id="WP_054580631.1">
    <property type="nucleotide sequence ID" value="NZ_CP012808.1"/>
</dbReference>
<dbReference type="Pfam" id="PF01817">
    <property type="entry name" value="CM_2"/>
    <property type="match status" value="1"/>
</dbReference>
<evidence type="ECO:0000256" key="2">
    <source>
        <dbReference type="ARBA" id="ARBA00023235"/>
    </source>
</evidence>
<dbReference type="EC" id="5.4.99.5" evidence="1"/>
<sequence length="94" mass="11218">MKKEKVESLEQARAKIDELDASLIDLIATRQFYVDQVIRFRRIKQDAATPRIEEVLARVRQQAEEKGVDPDMIESFYTEMIQHFLRRELKEIRP</sequence>
<protein>
    <recommendedName>
        <fullName evidence="1">chorismate mutase</fullName>
        <ecNumber evidence="1">5.4.99.5</ecNumber>
    </recommendedName>
</protein>
<dbReference type="GO" id="GO:0046417">
    <property type="term" value="P:chorismate metabolic process"/>
    <property type="evidence" value="ECO:0007669"/>
    <property type="project" value="InterPro"/>
</dbReference>